<dbReference type="EMBL" id="JADGMS010000016">
    <property type="protein sequence ID" value="KAF9665157.1"/>
    <property type="molecule type" value="Genomic_DNA"/>
</dbReference>
<accession>A0A835J8S5</accession>
<sequence>MDAREKEMKGEEEGKFRAERREQRQTGGWKRELQIGQDGGRKEGKERDRGKHEKKTQGKKGMRIWERYIADFISWCRFKILWSYTSYKQTSDFYISLSCQGYDTYILAHFYYAWLAYR</sequence>
<protein>
    <submittedName>
        <fullName evidence="2">Uncharacterized protein</fullName>
    </submittedName>
</protein>
<dbReference type="Proteomes" id="UP000657918">
    <property type="component" value="Chromosome 16"/>
</dbReference>
<reference evidence="2 3" key="1">
    <citation type="submission" date="2020-10" db="EMBL/GenBank/DDBJ databases">
        <title>Plant Genome Project.</title>
        <authorList>
            <person name="Zhang R.-G."/>
        </authorList>
    </citation>
    <scope>NUCLEOTIDE SEQUENCE [LARGE SCALE GENOMIC DNA]</scope>
    <source>
        <strain evidence="2">FAFU-HL-1</strain>
        <tissue evidence="2">Leaf</tissue>
    </source>
</reference>
<feature type="region of interest" description="Disordered" evidence="1">
    <location>
        <begin position="1"/>
        <end position="58"/>
    </location>
</feature>
<evidence type="ECO:0000313" key="3">
    <source>
        <dbReference type="Proteomes" id="UP000657918"/>
    </source>
</evidence>
<proteinExistence type="predicted"/>
<gene>
    <name evidence="2" type="ORF">SADUNF_Sadunf16G0092800</name>
</gene>
<organism evidence="2 3">
    <name type="scientific">Salix dunnii</name>
    <dbReference type="NCBI Taxonomy" id="1413687"/>
    <lineage>
        <taxon>Eukaryota</taxon>
        <taxon>Viridiplantae</taxon>
        <taxon>Streptophyta</taxon>
        <taxon>Embryophyta</taxon>
        <taxon>Tracheophyta</taxon>
        <taxon>Spermatophyta</taxon>
        <taxon>Magnoliopsida</taxon>
        <taxon>eudicotyledons</taxon>
        <taxon>Gunneridae</taxon>
        <taxon>Pentapetalae</taxon>
        <taxon>rosids</taxon>
        <taxon>fabids</taxon>
        <taxon>Malpighiales</taxon>
        <taxon>Salicaceae</taxon>
        <taxon>Saliceae</taxon>
        <taxon>Salix</taxon>
    </lineage>
</organism>
<evidence type="ECO:0000313" key="2">
    <source>
        <dbReference type="EMBL" id="KAF9665157.1"/>
    </source>
</evidence>
<dbReference type="AlphaFoldDB" id="A0A835J8S5"/>
<comment type="caution">
    <text evidence="2">The sequence shown here is derived from an EMBL/GenBank/DDBJ whole genome shotgun (WGS) entry which is preliminary data.</text>
</comment>
<feature type="compositionally biased region" description="Basic and acidic residues" evidence="1">
    <location>
        <begin position="1"/>
        <end position="51"/>
    </location>
</feature>
<keyword evidence="3" id="KW-1185">Reference proteome</keyword>
<name>A0A835J8S5_9ROSI</name>
<evidence type="ECO:0000256" key="1">
    <source>
        <dbReference type="SAM" id="MobiDB-lite"/>
    </source>
</evidence>